<name>A0A5M8FGT1_9GAMM</name>
<organism evidence="1 2">
    <name type="scientific">Thiohalocapsa marina</name>
    <dbReference type="NCBI Taxonomy" id="424902"/>
    <lineage>
        <taxon>Bacteria</taxon>
        <taxon>Pseudomonadati</taxon>
        <taxon>Pseudomonadota</taxon>
        <taxon>Gammaproteobacteria</taxon>
        <taxon>Chromatiales</taxon>
        <taxon>Chromatiaceae</taxon>
        <taxon>Thiohalocapsa</taxon>
    </lineage>
</organism>
<keyword evidence="2" id="KW-1185">Reference proteome</keyword>
<dbReference type="RefSeq" id="WP_150094038.1">
    <property type="nucleotide sequence ID" value="NZ_VWXX01000026.1"/>
</dbReference>
<dbReference type="InterPro" id="IPR011004">
    <property type="entry name" value="Trimer_LpxA-like_sf"/>
</dbReference>
<dbReference type="SUPFAM" id="SSF51161">
    <property type="entry name" value="Trimeric LpxA-like enzymes"/>
    <property type="match status" value="1"/>
</dbReference>
<gene>
    <name evidence="1" type="ORF">F2Q65_14045</name>
</gene>
<protein>
    <recommendedName>
        <fullName evidence="3">Serine acetyltransferase</fullName>
    </recommendedName>
</protein>
<dbReference type="PANTHER" id="PTHR42811">
    <property type="entry name" value="SERINE ACETYLTRANSFERASE"/>
    <property type="match status" value="1"/>
</dbReference>
<accession>A0A5M8FGT1</accession>
<proteinExistence type="predicted"/>
<evidence type="ECO:0008006" key="3">
    <source>
        <dbReference type="Google" id="ProtNLM"/>
    </source>
</evidence>
<dbReference type="Proteomes" id="UP000322981">
    <property type="component" value="Unassembled WGS sequence"/>
</dbReference>
<dbReference type="EMBL" id="VWXX01000026">
    <property type="protein sequence ID" value="KAA6183927.1"/>
    <property type="molecule type" value="Genomic_DNA"/>
</dbReference>
<dbReference type="OrthoDB" id="5323702at2"/>
<dbReference type="AlphaFoldDB" id="A0A5M8FGT1"/>
<comment type="caution">
    <text evidence="1">The sequence shown here is derived from an EMBL/GenBank/DDBJ whole genome shotgun (WGS) entry which is preliminary data.</text>
</comment>
<evidence type="ECO:0000313" key="2">
    <source>
        <dbReference type="Proteomes" id="UP000322981"/>
    </source>
</evidence>
<dbReference type="Gene3D" id="2.160.10.10">
    <property type="entry name" value="Hexapeptide repeat proteins"/>
    <property type="match status" value="1"/>
</dbReference>
<reference evidence="1 2" key="1">
    <citation type="submission" date="2019-09" db="EMBL/GenBank/DDBJ databases">
        <title>Whole-genome sequence of the purple sulfur bacterium Thiohalocapsa marina DSM 19078.</title>
        <authorList>
            <person name="Kyndt J.A."/>
            <person name="Meyer T.E."/>
        </authorList>
    </citation>
    <scope>NUCLEOTIDE SEQUENCE [LARGE SCALE GENOMIC DNA]</scope>
    <source>
        <strain evidence="1 2">DSM 19078</strain>
    </source>
</reference>
<sequence>MKRAEFSEILLARLGSEVELDEEEVMLLEQVKVNAFECFLENHNSINNKYSDISVYNVDQCIHFFIFLQKLLFQEGFVSLAEKIYYFTRLKFNIDIYPSRRLPQHFLFVHPLGSILGNASYGDWLVIYQGVTVGGNPNLEYPSLGGGCILYAGSKVIGRSVVGKNCIVGAGVILNNVEIPDNTIVYLDGRQIRRSKSNSRENRSRYFK</sequence>
<evidence type="ECO:0000313" key="1">
    <source>
        <dbReference type="EMBL" id="KAA6183927.1"/>
    </source>
</evidence>